<dbReference type="InterPro" id="IPR015797">
    <property type="entry name" value="NUDIX_hydrolase-like_dom_sf"/>
</dbReference>
<dbReference type="GO" id="GO:0044716">
    <property type="term" value="F:8-oxo-GDP phosphatase activity"/>
    <property type="evidence" value="ECO:0007669"/>
    <property type="project" value="TreeGrafter"/>
</dbReference>
<dbReference type="Pfam" id="PF00293">
    <property type="entry name" value="NUDIX"/>
    <property type="match status" value="1"/>
</dbReference>
<evidence type="ECO:0000256" key="2">
    <source>
        <dbReference type="ARBA" id="ARBA00005582"/>
    </source>
</evidence>
<dbReference type="GO" id="GO:0044715">
    <property type="term" value="F:8-oxo-dGDP phosphatase activity"/>
    <property type="evidence" value="ECO:0007669"/>
    <property type="project" value="TreeGrafter"/>
</dbReference>
<evidence type="ECO:0000256" key="1">
    <source>
        <dbReference type="ARBA" id="ARBA00001946"/>
    </source>
</evidence>
<comment type="cofactor">
    <cofactor evidence="1">
        <name>Mg(2+)</name>
        <dbReference type="ChEBI" id="CHEBI:18420"/>
    </cofactor>
</comment>
<dbReference type="PROSITE" id="PS00893">
    <property type="entry name" value="NUDIX_BOX"/>
    <property type="match status" value="1"/>
</dbReference>
<keyword evidence="9" id="KW-0234">DNA repair</keyword>
<dbReference type="GO" id="GO:0046872">
    <property type="term" value="F:metal ion binding"/>
    <property type="evidence" value="ECO:0007669"/>
    <property type="project" value="UniProtKB-KW"/>
</dbReference>
<feature type="domain" description="Nudix hydrolase" evidence="17">
    <location>
        <begin position="144"/>
        <end position="271"/>
    </location>
</feature>
<dbReference type="RefSeq" id="WP_145062468.1">
    <property type="nucleotide sequence ID" value="NZ_CP036287.1"/>
</dbReference>
<dbReference type="Gene3D" id="3.90.79.10">
    <property type="entry name" value="Nucleoside Triphosphate Pyrophosphohydrolase"/>
    <property type="match status" value="1"/>
</dbReference>
<dbReference type="AlphaFoldDB" id="A0A518BF94"/>
<sequence>MTWRLVIDPRPRSEFRDLIDPAGPAVAGWRRVGARLPTHVLLEMVAFELVERRRQVAERGFVERTWRVPLWPSAAIEAAWYDVDRCADLLELLPRGTRVEVVPSSAETVDAAGRAWFGRRLFDAQRYLQALGRLPGEVGAWPPPTHATVGGFLRDGDRVLLERRPDHAKVYPGQWDWPGGHPESSEEPEATLIRELGEELGVAPTAFRLTARIEHTDAASGRAYEHWCFEVTAWSGEVRAREGQRVEWFTIDEALRLPDLGPCVPEALARLGVRTVPGTKPPPSGSR</sequence>
<evidence type="ECO:0000256" key="3">
    <source>
        <dbReference type="ARBA" id="ARBA00022457"/>
    </source>
</evidence>
<evidence type="ECO:0000259" key="17">
    <source>
        <dbReference type="PROSITE" id="PS51462"/>
    </source>
</evidence>
<evidence type="ECO:0000256" key="9">
    <source>
        <dbReference type="ARBA" id="ARBA00023204"/>
    </source>
</evidence>
<organism evidence="18 19">
    <name type="scientific">Engelhardtia mirabilis</name>
    <dbReference type="NCBI Taxonomy" id="2528011"/>
    <lineage>
        <taxon>Bacteria</taxon>
        <taxon>Pseudomonadati</taxon>
        <taxon>Planctomycetota</taxon>
        <taxon>Planctomycetia</taxon>
        <taxon>Planctomycetia incertae sedis</taxon>
        <taxon>Engelhardtia</taxon>
    </lineage>
</organism>
<dbReference type="GO" id="GO:0035539">
    <property type="term" value="F:8-oxo-7,8-dihydrodeoxyguanosine triphosphate pyrophosphatase activity"/>
    <property type="evidence" value="ECO:0007669"/>
    <property type="project" value="UniProtKB-EC"/>
</dbReference>
<dbReference type="PANTHER" id="PTHR47707">
    <property type="entry name" value="8-OXO-DGTP DIPHOSPHATASE"/>
    <property type="match status" value="1"/>
</dbReference>
<gene>
    <name evidence="18" type="primary">mutT</name>
    <name evidence="18" type="ORF">Pla133_07190</name>
</gene>
<evidence type="ECO:0000256" key="5">
    <source>
        <dbReference type="ARBA" id="ARBA00022723"/>
    </source>
</evidence>
<proteinExistence type="inferred from homology"/>
<keyword evidence="6" id="KW-0227">DNA damage</keyword>
<keyword evidence="19" id="KW-1185">Reference proteome</keyword>
<evidence type="ECO:0000256" key="8">
    <source>
        <dbReference type="ARBA" id="ARBA00022842"/>
    </source>
</evidence>
<dbReference type="GO" id="GO:0006260">
    <property type="term" value="P:DNA replication"/>
    <property type="evidence" value="ECO:0007669"/>
    <property type="project" value="UniProtKB-KW"/>
</dbReference>
<dbReference type="InterPro" id="IPR047127">
    <property type="entry name" value="MutT-like"/>
</dbReference>
<evidence type="ECO:0000256" key="16">
    <source>
        <dbReference type="ARBA" id="ARBA00042798"/>
    </source>
</evidence>
<comment type="similarity">
    <text evidence="2">Belongs to the Nudix hydrolase family.</text>
</comment>
<keyword evidence="5" id="KW-0479">Metal-binding</keyword>
<keyword evidence="7 18" id="KW-0378">Hydrolase</keyword>
<keyword evidence="3" id="KW-0515">Mutator protein</keyword>
<dbReference type="KEGG" id="pbap:Pla133_07190"/>
<dbReference type="EC" id="3.6.1.55" evidence="12"/>
<dbReference type="GO" id="GO:0008413">
    <property type="term" value="F:8-oxo-7,8-dihydroguanosine triphosphate pyrophosphatase activity"/>
    <property type="evidence" value="ECO:0007669"/>
    <property type="project" value="TreeGrafter"/>
</dbReference>
<dbReference type="EMBL" id="CP036287">
    <property type="protein sequence ID" value="QDU65654.1"/>
    <property type="molecule type" value="Genomic_DNA"/>
</dbReference>
<protein>
    <recommendedName>
        <fullName evidence="13">8-oxo-dGTP diphosphatase</fullName>
        <ecNumber evidence="12">3.6.1.55</ecNumber>
    </recommendedName>
    <alternativeName>
        <fullName evidence="16">7,8-dihydro-8-oxoguanine-triphosphatase</fullName>
    </alternativeName>
    <alternativeName>
        <fullName evidence="15">Mutator protein MutT</fullName>
    </alternativeName>
    <alternativeName>
        <fullName evidence="14">dGTP pyrophosphohydrolase</fullName>
    </alternativeName>
</protein>
<evidence type="ECO:0000256" key="7">
    <source>
        <dbReference type="ARBA" id="ARBA00022801"/>
    </source>
</evidence>
<dbReference type="Proteomes" id="UP000316921">
    <property type="component" value="Chromosome"/>
</dbReference>
<evidence type="ECO:0000256" key="4">
    <source>
        <dbReference type="ARBA" id="ARBA00022705"/>
    </source>
</evidence>
<dbReference type="GO" id="GO:0006281">
    <property type="term" value="P:DNA repair"/>
    <property type="evidence" value="ECO:0007669"/>
    <property type="project" value="UniProtKB-KW"/>
</dbReference>
<evidence type="ECO:0000256" key="10">
    <source>
        <dbReference type="ARBA" id="ARBA00035861"/>
    </source>
</evidence>
<evidence type="ECO:0000313" key="19">
    <source>
        <dbReference type="Proteomes" id="UP000316921"/>
    </source>
</evidence>
<evidence type="ECO:0000256" key="6">
    <source>
        <dbReference type="ARBA" id="ARBA00022763"/>
    </source>
</evidence>
<evidence type="ECO:0000256" key="13">
    <source>
        <dbReference type="ARBA" id="ARBA00040794"/>
    </source>
</evidence>
<keyword evidence="8" id="KW-0460">Magnesium</keyword>
<name>A0A518BF94_9BACT</name>
<evidence type="ECO:0000256" key="11">
    <source>
        <dbReference type="ARBA" id="ARBA00036904"/>
    </source>
</evidence>
<dbReference type="InterPro" id="IPR000086">
    <property type="entry name" value="NUDIX_hydrolase_dom"/>
</dbReference>
<evidence type="ECO:0000256" key="15">
    <source>
        <dbReference type="ARBA" id="ARBA00041979"/>
    </source>
</evidence>
<dbReference type="PANTHER" id="PTHR47707:SF1">
    <property type="entry name" value="NUDIX HYDROLASE FAMILY PROTEIN"/>
    <property type="match status" value="1"/>
</dbReference>
<keyword evidence="4" id="KW-0235">DNA replication</keyword>
<evidence type="ECO:0000313" key="18">
    <source>
        <dbReference type="EMBL" id="QDU65654.1"/>
    </source>
</evidence>
<evidence type="ECO:0000256" key="12">
    <source>
        <dbReference type="ARBA" id="ARBA00038905"/>
    </source>
</evidence>
<comment type="catalytic activity">
    <reaction evidence="11">
        <text>8-oxo-GTP + H2O = 8-oxo-GMP + diphosphate + H(+)</text>
        <dbReference type="Rhea" id="RHEA:67616"/>
        <dbReference type="ChEBI" id="CHEBI:15377"/>
        <dbReference type="ChEBI" id="CHEBI:15378"/>
        <dbReference type="ChEBI" id="CHEBI:33019"/>
        <dbReference type="ChEBI" id="CHEBI:143553"/>
        <dbReference type="ChEBI" id="CHEBI:145694"/>
    </reaction>
</comment>
<reference evidence="18 19" key="1">
    <citation type="submission" date="2019-02" db="EMBL/GenBank/DDBJ databases">
        <title>Deep-cultivation of Planctomycetes and their phenomic and genomic characterization uncovers novel biology.</title>
        <authorList>
            <person name="Wiegand S."/>
            <person name="Jogler M."/>
            <person name="Boedeker C."/>
            <person name="Pinto D."/>
            <person name="Vollmers J."/>
            <person name="Rivas-Marin E."/>
            <person name="Kohn T."/>
            <person name="Peeters S.H."/>
            <person name="Heuer A."/>
            <person name="Rast P."/>
            <person name="Oberbeckmann S."/>
            <person name="Bunk B."/>
            <person name="Jeske O."/>
            <person name="Meyerdierks A."/>
            <person name="Storesund J.E."/>
            <person name="Kallscheuer N."/>
            <person name="Luecker S."/>
            <person name="Lage O.M."/>
            <person name="Pohl T."/>
            <person name="Merkel B.J."/>
            <person name="Hornburger P."/>
            <person name="Mueller R.-W."/>
            <person name="Bruemmer F."/>
            <person name="Labrenz M."/>
            <person name="Spormann A.M."/>
            <person name="Op den Camp H."/>
            <person name="Overmann J."/>
            <person name="Amann R."/>
            <person name="Jetten M.S.M."/>
            <person name="Mascher T."/>
            <person name="Medema M.H."/>
            <person name="Devos D.P."/>
            <person name="Kaster A.-K."/>
            <person name="Ovreas L."/>
            <person name="Rohde M."/>
            <person name="Galperin M.Y."/>
            <person name="Jogler C."/>
        </authorList>
    </citation>
    <scope>NUCLEOTIDE SEQUENCE [LARGE SCALE GENOMIC DNA]</scope>
    <source>
        <strain evidence="18 19">Pla133</strain>
    </source>
</reference>
<accession>A0A518BF94</accession>
<dbReference type="SUPFAM" id="SSF55811">
    <property type="entry name" value="Nudix"/>
    <property type="match status" value="1"/>
</dbReference>
<evidence type="ECO:0000256" key="14">
    <source>
        <dbReference type="ARBA" id="ARBA00041592"/>
    </source>
</evidence>
<dbReference type="InterPro" id="IPR020084">
    <property type="entry name" value="NUDIX_hydrolase_CS"/>
</dbReference>
<dbReference type="PROSITE" id="PS51462">
    <property type="entry name" value="NUDIX"/>
    <property type="match status" value="1"/>
</dbReference>
<comment type="catalytic activity">
    <reaction evidence="10">
        <text>8-oxo-dGTP + H2O = 8-oxo-dGMP + diphosphate + H(+)</text>
        <dbReference type="Rhea" id="RHEA:31575"/>
        <dbReference type="ChEBI" id="CHEBI:15377"/>
        <dbReference type="ChEBI" id="CHEBI:15378"/>
        <dbReference type="ChEBI" id="CHEBI:33019"/>
        <dbReference type="ChEBI" id="CHEBI:63224"/>
        <dbReference type="ChEBI" id="CHEBI:77896"/>
        <dbReference type="EC" id="3.6.1.55"/>
    </reaction>
</comment>